<dbReference type="NCBIfam" id="TIGR00886">
    <property type="entry name" value="2A0108"/>
    <property type="match status" value="1"/>
</dbReference>
<evidence type="ECO:0000256" key="3">
    <source>
        <dbReference type="ARBA" id="ARBA00022448"/>
    </source>
</evidence>
<dbReference type="InterPro" id="IPR004737">
    <property type="entry name" value="NO3_transporter_NarK/NarU-like"/>
</dbReference>
<comment type="subcellular location">
    <subcellularLocation>
        <location evidence="8">Cell membrane</location>
        <topology evidence="8">Multi-pass membrane protein</topology>
    </subcellularLocation>
    <subcellularLocation>
        <location evidence="1">Membrane</location>
        <topology evidence="1">Multi-pass membrane protein</topology>
    </subcellularLocation>
</comment>
<feature type="transmembrane region" description="Helical" evidence="8">
    <location>
        <begin position="37"/>
        <end position="57"/>
    </location>
</feature>
<dbReference type="Proteomes" id="UP000663131">
    <property type="component" value="Chromosome 2"/>
</dbReference>
<evidence type="ECO:0000256" key="6">
    <source>
        <dbReference type="ARBA" id="ARBA00023063"/>
    </source>
</evidence>
<feature type="transmembrane region" description="Helical" evidence="8">
    <location>
        <begin position="429"/>
        <end position="457"/>
    </location>
</feature>
<evidence type="ECO:0000256" key="8">
    <source>
        <dbReference type="RuleBase" id="RU366033"/>
    </source>
</evidence>
<evidence type="ECO:0000313" key="9">
    <source>
        <dbReference type="EMBL" id="QOU18278.1"/>
    </source>
</evidence>
<dbReference type="InterPro" id="IPR036259">
    <property type="entry name" value="MFS_trans_sf"/>
</dbReference>
<reference evidence="9" key="2">
    <citation type="submission" date="2020-10" db="EMBL/GenBank/DDBJ databases">
        <authorList>
            <person name="Palmer J.M."/>
        </authorList>
    </citation>
    <scope>NUCLEOTIDE SEQUENCE</scope>
    <source>
        <strain evidence="9">UCD 2041</strain>
    </source>
</reference>
<dbReference type="InterPro" id="IPR011701">
    <property type="entry name" value="MFS"/>
</dbReference>
<feature type="transmembrane region" description="Helical" evidence="8">
    <location>
        <begin position="163"/>
        <end position="185"/>
    </location>
</feature>
<dbReference type="Proteomes" id="UP000478008">
    <property type="component" value="Unassembled WGS sequence"/>
</dbReference>
<reference evidence="10 11" key="1">
    <citation type="submission" date="2019-07" db="EMBL/GenBank/DDBJ databases">
        <authorList>
            <person name="Friedrich A."/>
            <person name="Schacherer J."/>
        </authorList>
    </citation>
    <scope>NUCLEOTIDE SEQUENCE [LARGE SCALE GENOMIC DNA]</scope>
</reference>
<gene>
    <name evidence="10" type="primary">crnA</name>
    <name evidence="9" type="ORF">BRETT_005341</name>
    <name evidence="10" type="ORF">DEBR0S4_00188G</name>
</gene>
<reference evidence="9" key="3">
    <citation type="journal article" name="BMC Genomics">
        <title>New genome assemblies reveal patterns of domestication and adaptation across Brettanomyces (Dekkera) species.</title>
        <authorList>
            <person name="Roach M.J."/>
            <person name="Borneman A.R."/>
        </authorList>
    </citation>
    <scope>NUCLEOTIDE SEQUENCE</scope>
    <source>
        <strain evidence="9">UCD 2041</strain>
    </source>
</reference>
<evidence type="ECO:0000313" key="10">
    <source>
        <dbReference type="EMBL" id="VUG18700.1"/>
    </source>
</evidence>
<dbReference type="InterPro" id="IPR044772">
    <property type="entry name" value="NO3_transporter"/>
</dbReference>
<dbReference type="GO" id="GO:0042128">
    <property type="term" value="P:nitrate assimilation"/>
    <property type="evidence" value="ECO:0007669"/>
    <property type="project" value="UniProtKB-UniRule"/>
</dbReference>
<keyword evidence="4 8" id="KW-0812">Transmembrane</keyword>
<dbReference type="EMBL" id="CP063130">
    <property type="protein sequence ID" value="QOU18278.1"/>
    <property type="molecule type" value="Genomic_DNA"/>
</dbReference>
<keyword evidence="6 8" id="KW-0534">Nitrate assimilation</keyword>
<dbReference type="GO" id="GO:0015112">
    <property type="term" value="F:nitrate transmembrane transporter activity"/>
    <property type="evidence" value="ECO:0007669"/>
    <property type="project" value="UniProtKB-UniRule"/>
</dbReference>
<feature type="transmembrane region" description="Helical" evidence="8">
    <location>
        <begin position="101"/>
        <end position="119"/>
    </location>
</feature>
<evidence type="ECO:0000256" key="1">
    <source>
        <dbReference type="ARBA" id="ARBA00004141"/>
    </source>
</evidence>
<comment type="similarity">
    <text evidence="2 8">Belongs to the major facilitator superfamily. Nitrate/nitrite porter (TC 2.A.1.8) family.</text>
</comment>
<comment type="caution">
    <text evidence="8">Lacks conserved residue(s) required for the propagation of feature annotation.</text>
</comment>
<dbReference type="GO" id="GO:0005886">
    <property type="term" value="C:plasma membrane"/>
    <property type="evidence" value="ECO:0007669"/>
    <property type="project" value="UniProtKB-SubCell"/>
</dbReference>
<protein>
    <recommendedName>
        <fullName evidence="8">Nitrate/nitrite transporter</fullName>
    </recommendedName>
</protein>
<feature type="transmembrane region" description="Helical" evidence="8">
    <location>
        <begin position="498"/>
        <end position="518"/>
    </location>
</feature>
<evidence type="ECO:0000256" key="4">
    <source>
        <dbReference type="ARBA" id="ARBA00022692"/>
    </source>
</evidence>
<keyword evidence="8" id="KW-1003">Cell membrane</keyword>
<evidence type="ECO:0000256" key="7">
    <source>
        <dbReference type="ARBA" id="ARBA00023136"/>
    </source>
</evidence>
<dbReference type="PANTHER" id="PTHR23515">
    <property type="entry name" value="HIGH-AFFINITY NITRATE TRANSPORTER 2.3"/>
    <property type="match status" value="1"/>
</dbReference>
<feature type="transmembrane region" description="Helical" evidence="8">
    <location>
        <begin position="131"/>
        <end position="151"/>
    </location>
</feature>
<keyword evidence="5 8" id="KW-1133">Transmembrane helix</keyword>
<dbReference type="GO" id="GO:0015113">
    <property type="term" value="F:nitrite transmembrane transporter activity"/>
    <property type="evidence" value="ECO:0007669"/>
    <property type="project" value="InterPro"/>
</dbReference>
<organism evidence="10 11">
    <name type="scientific">Dekkera bruxellensis</name>
    <name type="common">Brettanomyces custersii</name>
    <dbReference type="NCBI Taxonomy" id="5007"/>
    <lineage>
        <taxon>Eukaryota</taxon>
        <taxon>Fungi</taxon>
        <taxon>Dikarya</taxon>
        <taxon>Ascomycota</taxon>
        <taxon>Saccharomycotina</taxon>
        <taxon>Pichiomycetes</taxon>
        <taxon>Pichiales</taxon>
        <taxon>Pichiaceae</taxon>
        <taxon>Brettanomyces</taxon>
    </lineage>
</organism>
<dbReference type="SUPFAM" id="SSF103473">
    <property type="entry name" value="MFS general substrate transporter"/>
    <property type="match status" value="1"/>
</dbReference>
<dbReference type="AlphaFoldDB" id="A0A7D9H0U4"/>
<dbReference type="Gene3D" id="1.20.1250.20">
    <property type="entry name" value="MFS general substrate transporter like domains"/>
    <property type="match status" value="2"/>
</dbReference>
<keyword evidence="11" id="KW-1185">Reference proteome</keyword>
<dbReference type="Pfam" id="PF07690">
    <property type="entry name" value="MFS_1"/>
    <property type="match status" value="1"/>
</dbReference>
<name>A0A7D9H0U4_DEKBR</name>
<evidence type="ECO:0000256" key="5">
    <source>
        <dbReference type="ARBA" id="ARBA00022989"/>
    </source>
</evidence>
<evidence type="ECO:0000256" key="2">
    <source>
        <dbReference type="ARBA" id="ARBA00008432"/>
    </source>
</evidence>
<accession>A0A7D9H0U4</accession>
<feature type="transmembrane region" description="Helical" evidence="8">
    <location>
        <begin position="197"/>
        <end position="220"/>
    </location>
</feature>
<sequence length="533" mass="58733">MWRISSLWKPAVVNQRNKKSATIPILNVFDIYGRNFLFAWLGFLVCFLSWFGVPPLMTKMIKRDLKLTAVDIANNNICGLSATLLGRFVMGPVCDRYGPRWGMISILLIGAIPTAFMPLVNNVSGLHAIRFFISILGSSFVCCAQYVNAFFDNNIIGTANAVAAGWGNSGAGIAFFVMPAIASALLNNDGYSLHKAWSLSFVIGPFLILLFVAFLLLFFGQDCPMGKWSRRSDILGVNQNNTLIKTVSLSKHGKVLSITASAVGVTGVDDPAAANKILVNKDSNDEKKYLNDEAQDSEENDVDIEDLISKDEIIRDPTFWDVAKISFAPRTLLCALPYLTTFGTELAVESILSALYEQHEKLWPMKKAGDWASMMGLLNVVTRPLGGFISDILYHHFKSTKAKKFWMLFCGVVQGIFLIWIGFRPHLSIAGLITALSFMALFMEMANGANFAVVPFINKAHTGLISGSTGAFGNAGGIFFSLVFRFTIVNGKNNYFRGFWIIGICSIVVNLAVCLIPIREERPKKIRTEMSCA</sequence>
<keyword evidence="7 8" id="KW-0472">Membrane</keyword>
<feature type="transmembrane region" description="Helical" evidence="8">
    <location>
        <begin position="405"/>
        <end position="423"/>
    </location>
</feature>
<feature type="transmembrane region" description="Helical" evidence="8">
    <location>
        <begin position="464"/>
        <end position="486"/>
    </location>
</feature>
<evidence type="ECO:0000313" key="11">
    <source>
        <dbReference type="Proteomes" id="UP000478008"/>
    </source>
</evidence>
<keyword evidence="3 8" id="KW-0813">Transport</keyword>
<dbReference type="EMBL" id="CABFWN010000004">
    <property type="protein sequence ID" value="VUG18700.1"/>
    <property type="molecule type" value="Genomic_DNA"/>
</dbReference>
<dbReference type="OrthoDB" id="434240at2759"/>
<proteinExistence type="inferred from homology"/>